<dbReference type="PROSITE" id="PS01311">
    <property type="entry name" value="LGT"/>
    <property type="match status" value="1"/>
</dbReference>
<comment type="caution">
    <text evidence="8">The sequence shown here is derived from an EMBL/GenBank/DDBJ whole genome shotgun (WGS) entry which is preliminary data.</text>
</comment>
<feature type="transmembrane region" description="Helical" evidence="7">
    <location>
        <begin position="40"/>
        <end position="63"/>
    </location>
</feature>
<feature type="transmembrane region" description="Helical" evidence="7">
    <location>
        <begin position="93"/>
        <end position="112"/>
    </location>
</feature>
<keyword evidence="2" id="KW-1003">Cell membrane</keyword>
<evidence type="ECO:0000256" key="6">
    <source>
        <dbReference type="ARBA" id="ARBA00023136"/>
    </source>
</evidence>
<dbReference type="GO" id="GO:0008961">
    <property type="term" value="F:phosphatidylglycerol-prolipoprotein diacylglyceryl transferase activity"/>
    <property type="evidence" value="ECO:0007669"/>
    <property type="project" value="InterPro"/>
</dbReference>
<keyword evidence="9" id="KW-1185">Reference proteome</keyword>
<comment type="similarity">
    <text evidence="1">Belongs to the Lgt family.</text>
</comment>
<evidence type="ECO:0000313" key="9">
    <source>
        <dbReference type="Proteomes" id="UP000239785"/>
    </source>
</evidence>
<evidence type="ECO:0000256" key="5">
    <source>
        <dbReference type="ARBA" id="ARBA00022989"/>
    </source>
</evidence>
<organism evidence="8 9">
    <name type="scientific">Mesoplasma corruscae</name>
    <dbReference type="NCBI Taxonomy" id="216874"/>
    <lineage>
        <taxon>Bacteria</taxon>
        <taxon>Bacillati</taxon>
        <taxon>Mycoplasmatota</taxon>
        <taxon>Mollicutes</taxon>
        <taxon>Entomoplasmatales</taxon>
        <taxon>Entomoplasmataceae</taxon>
        <taxon>Mesoplasma</taxon>
    </lineage>
</organism>
<name>A0A2S5RH29_9MOLU</name>
<keyword evidence="8" id="KW-0449">Lipoprotein</keyword>
<feature type="transmembrane region" description="Helical" evidence="7">
    <location>
        <begin position="124"/>
        <end position="144"/>
    </location>
</feature>
<evidence type="ECO:0000256" key="1">
    <source>
        <dbReference type="ARBA" id="ARBA00007150"/>
    </source>
</evidence>
<keyword evidence="6 7" id="KW-0472">Membrane</keyword>
<dbReference type="RefSeq" id="WP_181021201.1">
    <property type="nucleotide sequence ID" value="NZ_PHNF01000001.1"/>
</dbReference>
<evidence type="ECO:0000256" key="4">
    <source>
        <dbReference type="ARBA" id="ARBA00022692"/>
    </source>
</evidence>
<feature type="transmembrane region" description="Helical" evidence="7">
    <location>
        <begin position="192"/>
        <end position="213"/>
    </location>
</feature>
<accession>A0A2S5RH29</accession>
<protein>
    <submittedName>
        <fullName evidence="8">Prolipoprotein diacylglyceryl transferase</fullName>
    </submittedName>
</protein>
<feature type="transmembrane region" description="Helical" evidence="7">
    <location>
        <begin position="164"/>
        <end position="185"/>
    </location>
</feature>
<keyword evidence="3 8" id="KW-0808">Transferase</keyword>
<dbReference type="Pfam" id="PF01790">
    <property type="entry name" value="LGT"/>
    <property type="match status" value="1"/>
</dbReference>
<evidence type="ECO:0000256" key="7">
    <source>
        <dbReference type="SAM" id="Phobius"/>
    </source>
</evidence>
<evidence type="ECO:0000313" key="8">
    <source>
        <dbReference type="EMBL" id="PPE06610.1"/>
    </source>
</evidence>
<dbReference type="InterPro" id="IPR001640">
    <property type="entry name" value="Lgt"/>
</dbReference>
<proteinExistence type="inferred from homology"/>
<dbReference type="Proteomes" id="UP000239785">
    <property type="component" value="Unassembled WGS sequence"/>
</dbReference>
<feature type="transmembrane region" description="Helical" evidence="7">
    <location>
        <begin position="413"/>
        <end position="437"/>
    </location>
</feature>
<feature type="transmembrane region" description="Helical" evidence="7">
    <location>
        <begin position="280"/>
        <end position="299"/>
    </location>
</feature>
<gene>
    <name evidence="8" type="primary">lgt</name>
    <name evidence="8" type="ORF">MCORR_v1c02410</name>
</gene>
<keyword evidence="4 7" id="KW-0812">Transmembrane</keyword>
<evidence type="ECO:0000256" key="3">
    <source>
        <dbReference type="ARBA" id="ARBA00022679"/>
    </source>
</evidence>
<dbReference type="GO" id="GO:0005886">
    <property type="term" value="C:plasma membrane"/>
    <property type="evidence" value="ECO:0007669"/>
    <property type="project" value="InterPro"/>
</dbReference>
<dbReference type="GO" id="GO:0042158">
    <property type="term" value="P:lipoprotein biosynthetic process"/>
    <property type="evidence" value="ECO:0007669"/>
    <property type="project" value="InterPro"/>
</dbReference>
<sequence length="455" mass="52520">MKKEEKRIKSKYLEWMDGSVQFNLKSKILMNVKPKKEKRWIISLILWILSIVLFVSFIVFFTLTQQVDWKESSIGTITPEYKGVTSEYFDGKLRPYSITMTLGIIVAAAFSVKNFLKKGLDINHLSIGVIIVMPSALFMASFFGKYGRGSESFIQLFYFWNGGMAIHGGFIGAMLSGVPLFYYFSKRSKVSVLVYADAILPNVLLGQVIGRWGNFFNHEVMGKPLKVLAKSWDSNWANIDSSGMWLPKWITNNTTMVASSSGSVDGVSYNPGDLLQMNPIFFWESLALLICWFIIVFIIPNIGKWISVKPWKEYPTKYKITRNKFGYSNKNIVWNQAYYRSEDNNKTLYLSENKSSNKYKESLRISKANNLFEYSSTKSGITSFSFVFLWNLVRFCLELQRPDDHLFWNGSKTISLILIFLTMMIGLGGILVCQYLLPRYFRKNGYLYEKEYFTI</sequence>
<reference evidence="8 9" key="1">
    <citation type="submission" date="2017-11" db="EMBL/GenBank/DDBJ databases">
        <title>Genome sequence of Mesoplasma corruscae ELCA-2 (ATCC 49579).</title>
        <authorList>
            <person name="Lo W.-S."/>
            <person name="Kuo C.-H."/>
        </authorList>
    </citation>
    <scope>NUCLEOTIDE SEQUENCE [LARGE SCALE GENOMIC DNA]</scope>
    <source>
        <strain evidence="8 9">ELCA-2</strain>
    </source>
</reference>
<dbReference type="AlphaFoldDB" id="A0A2S5RH29"/>
<dbReference type="PANTHER" id="PTHR30589:SF0">
    <property type="entry name" value="PHOSPHATIDYLGLYCEROL--PROLIPOPROTEIN DIACYLGLYCERYL TRANSFERASE"/>
    <property type="match status" value="1"/>
</dbReference>
<evidence type="ECO:0000256" key="2">
    <source>
        <dbReference type="ARBA" id="ARBA00022475"/>
    </source>
</evidence>
<dbReference type="EMBL" id="PHNF01000001">
    <property type="protein sequence ID" value="PPE06610.1"/>
    <property type="molecule type" value="Genomic_DNA"/>
</dbReference>
<dbReference type="PANTHER" id="PTHR30589">
    <property type="entry name" value="PROLIPOPROTEIN DIACYLGLYCERYL TRANSFERASE"/>
    <property type="match status" value="1"/>
</dbReference>
<keyword evidence="5 7" id="KW-1133">Transmembrane helix</keyword>